<evidence type="ECO:0000256" key="2">
    <source>
        <dbReference type="ARBA" id="ARBA00022840"/>
    </source>
</evidence>
<dbReference type="InterPro" id="IPR005702">
    <property type="entry name" value="Wzc-like_C"/>
</dbReference>
<sequence>MSLGTISGGPRGLLDPDSPVKGHYEDLAKRLLAMEGLRSVVVTSPEAGAGRTSVCVGLAGAVAGTGRRAAVVDCNLRDPQLHRVLGEPNFVGLMGGLEGERPLESYGHEVLPGLLVVPTGLVPPDPRLEDGRFVEAVRSLEEGRDLVILDAPVAGGVLASPALSGGFGGVLLVVHASRTPKKLARETTDDLLDAGANLLGIVLNGCR</sequence>
<dbReference type="InterPro" id="IPR050445">
    <property type="entry name" value="Bact_polysacc_biosynth/exp"/>
</dbReference>
<organism evidence="3">
    <name type="scientific">uncultured Rubrobacteraceae bacterium</name>
    <dbReference type="NCBI Taxonomy" id="349277"/>
    <lineage>
        <taxon>Bacteria</taxon>
        <taxon>Bacillati</taxon>
        <taxon>Actinomycetota</taxon>
        <taxon>Rubrobacteria</taxon>
        <taxon>Rubrobacterales</taxon>
        <taxon>Rubrobacteraceae</taxon>
        <taxon>environmental samples</taxon>
    </lineage>
</organism>
<dbReference type="Pfam" id="PF09140">
    <property type="entry name" value="MipZ"/>
    <property type="match status" value="1"/>
</dbReference>
<name>A0A6J4NC69_9ACTN</name>
<dbReference type="SUPFAM" id="SSF52540">
    <property type="entry name" value="P-loop containing nucleoside triphosphate hydrolases"/>
    <property type="match status" value="1"/>
</dbReference>
<dbReference type="InterPro" id="IPR015223">
    <property type="entry name" value="MipZ"/>
</dbReference>
<protein>
    <recommendedName>
        <fullName evidence="4">CobQ/CobB/MinD/ParA nucleotide binding domain-containing protein</fullName>
    </recommendedName>
</protein>
<evidence type="ECO:0008006" key="4">
    <source>
        <dbReference type="Google" id="ProtNLM"/>
    </source>
</evidence>
<keyword evidence="2" id="KW-0067">ATP-binding</keyword>
<dbReference type="InterPro" id="IPR027417">
    <property type="entry name" value="P-loop_NTPase"/>
</dbReference>
<dbReference type="GO" id="GO:0004713">
    <property type="term" value="F:protein tyrosine kinase activity"/>
    <property type="evidence" value="ECO:0007669"/>
    <property type="project" value="TreeGrafter"/>
</dbReference>
<evidence type="ECO:0000313" key="3">
    <source>
        <dbReference type="EMBL" id="CAA9384392.1"/>
    </source>
</evidence>
<gene>
    <name evidence="3" type="ORF">AVDCRST_MAG22-163</name>
</gene>
<dbReference type="PANTHER" id="PTHR32309">
    <property type="entry name" value="TYROSINE-PROTEIN KINASE"/>
    <property type="match status" value="1"/>
</dbReference>
<dbReference type="AlphaFoldDB" id="A0A6J4NC69"/>
<keyword evidence="1" id="KW-0547">Nucleotide-binding</keyword>
<dbReference type="PANTHER" id="PTHR32309:SF13">
    <property type="entry name" value="FERRIC ENTEROBACTIN TRANSPORT PROTEIN FEPE"/>
    <property type="match status" value="1"/>
</dbReference>
<proteinExistence type="predicted"/>
<evidence type="ECO:0000256" key="1">
    <source>
        <dbReference type="ARBA" id="ARBA00022741"/>
    </source>
</evidence>
<accession>A0A6J4NC69</accession>
<reference evidence="3" key="1">
    <citation type="submission" date="2020-02" db="EMBL/GenBank/DDBJ databases">
        <authorList>
            <person name="Meier V. D."/>
        </authorList>
    </citation>
    <scope>NUCLEOTIDE SEQUENCE</scope>
    <source>
        <strain evidence="3">AVDCRST_MAG22</strain>
    </source>
</reference>
<dbReference type="EMBL" id="CADCUV010000011">
    <property type="protein sequence ID" value="CAA9384392.1"/>
    <property type="molecule type" value="Genomic_DNA"/>
</dbReference>
<dbReference type="GO" id="GO:0005886">
    <property type="term" value="C:plasma membrane"/>
    <property type="evidence" value="ECO:0007669"/>
    <property type="project" value="TreeGrafter"/>
</dbReference>
<dbReference type="CDD" id="cd05387">
    <property type="entry name" value="BY-kinase"/>
    <property type="match status" value="1"/>
</dbReference>
<dbReference type="Gene3D" id="3.40.50.300">
    <property type="entry name" value="P-loop containing nucleotide triphosphate hydrolases"/>
    <property type="match status" value="1"/>
</dbReference>